<organism evidence="3 4">
    <name type="scientific">Thelonectria olida</name>
    <dbReference type="NCBI Taxonomy" id="1576542"/>
    <lineage>
        <taxon>Eukaryota</taxon>
        <taxon>Fungi</taxon>
        <taxon>Dikarya</taxon>
        <taxon>Ascomycota</taxon>
        <taxon>Pezizomycotina</taxon>
        <taxon>Sordariomycetes</taxon>
        <taxon>Hypocreomycetidae</taxon>
        <taxon>Hypocreales</taxon>
        <taxon>Nectriaceae</taxon>
        <taxon>Thelonectria</taxon>
    </lineage>
</organism>
<dbReference type="OrthoDB" id="423498at2759"/>
<evidence type="ECO:0000256" key="1">
    <source>
        <dbReference type="SAM" id="MobiDB-lite"/>
    </source>
</evidence>
<dbReference type="PANTHER" id="PTHR47064">
    <property type="entry name" value="PUTATIVE (AFU_ORTHOLOGUE AFUA_1G08990)-RELATED"/>
    <property type="match status" value="1"/>
</dbReference>
<name>A0A9P9ARB4_9HYPO</name>
<evidence type="ECO:0000313" key="3">
    <source>
        <dbReference type="EMBL" id="KAH6892036.1"/>
    </source>
</evidence>
<dbReference type="Proteomes" id="UP000777438">
    <property type="component" value="Unassembled WGS sequence"/>
</dbReference>
<dbReference type="EMBL" id="JAGPYM010000007">
    <property type="protein sequence ID" value="KAH6892036.1"/>
    <property type="molecule type" value="Genomic_DNA"/>
</dbReference>
<dbReference type="InterPro" id="IPR011042">
    <property type="entry name" value="6-blade_b-propeller_TolB-like"/>
</dbReference>
<dbReference type="PANTHER" id="PTHR47064:SF2">
    <property type="entry name" value="SMP-30_GLUCONOLACTONASE_LRE-LIKE REGION DOMAIN-CONTAINING PROTEIN-RELATED"/>
    <property type="match status" value="1"/>
</dbReference>
<feature type="domain" description="SMP-30/Gluconolactonase/LRE-like region" evidence="2">
    <location>
        <begin position="148"/>
        <end position="331"/>
    </location>
</feature>
<comment type="caution">
    <text evidence="3">The sequence shown here is derived from an EMBL/GenBank/DDBJ whole genome shotgun (WGS) entry which is preliminary data.</text>
</comment>
<dbReference type="Gene3D" id="2.120.10.30">
    <property type="entry name" value="TolB, C-terminal domain"/>
    <property type="match status" value="1"/>
</dbReference>
<feature type="compositionally biased region" description="Polar residues" evidence="1">
    <location>
        <begin position="15"/>
        <end position="25"/>
    </location>
</feature>
<reference evidence="3 4" key="1">
    <citation type="journal article" date="2021" name="Nat. Commun.">
        <title>Genetic determinants of endophytism in the Arabidopsis root mycobiome.</title>
        <authorList>
            <person name="Mesny F."/>
            <person name="Miyauchi S."/>
            <person name="Thiergart T."/>
            <person name="Pickel B."/>
            <person name="Atanasova L."/>
            <person name="Karlsson M."/>
            <person name="Huettel B."/>
            <person name="Barry K.W."/>
            <person name="Haridas S."/>
            <person name="Chen C."/>
            <person name="Bauer D."/>
            <person name="Andreopoulos W."/>
            <person name="Pangilinan J."/>
            <person name="LaButti K."/>
            <person name="Riley R."/>
            <person name="Lipzen A."/>
            <person name="Clum A."/>
            <person name="Drula E."/>
            <person name="Henrissat B."/>
            <person name="Kohler A."/>
            <person name="Grigoriev I.V."/>
            <person name="Martin F.M."/>
            <person name="Hacquard S."/>
        </authorList>
    </citation>
    <scope>NUCLEOTIDE SEQUENCE [LARGE SCALE GENOMIC DNA]</scope>
    <source>
        <strain evidence="3 4">MPI-CAGE-CH-0241</strain>
    </source>
</reference>
<evidence type="ECO:0000259" key="2">
    <source>
        <dbReference type="Pfam" id="PF08450"/>
    </source>
</evidence>
<dbReference type="InterPro" id="IPR052988">
    <property type="entry name" value="Oryzine_lactonohydrolase"/>
</dbReference>
<keyword evidence="4" id="KW-1185">Reference proteome</keyword>
<dbReference type="InterPro" id="IPR013658">
    <property type="entry name" value="SGL"/>
</dbReference>
<gene>
    <name evidence="3" type="ORF">B0T10DRAFT_283546</name>
</gene>
<dbReference type="AlphaFoldDB" id="A0A9P9ARB4"/>
<accession>A0A9P9ARB4</accession>
<protein>
    <submittedName>
        <fullName evidence="3">Gluconolactonase</fullName>
    </submittedName>
</protein>
<evidence type="ECO:0000313" key="4">
    <source>
        <dbReference type="Proteomes" id="UP000777438"/>
    </source>
</evidence>
<dbReference type="SUPFAM" id="SSF63829">
    <property type="entry name" value="Calcium-dependent phosphotriesterase"/>
    <property type="match status" value="1"/>
</dbReference>
<sequence length="359" mass="39071">MGHTLFKNGLGSPIPTASNEPSKSSPWPWEIHHDAFRAIIGPNPTLSRIFSIEAYPFAHKACVFFPDTDDLFITSNLVSEPAGTKRIIISKLALRNRNAPPLRQEIICSDIQMASGGVNDGASILFCGQGSMTRPSGLYRMSRAFPWDAEPVVTSFHGRPFNSVSDVVFSRDGCLWFTDPPCGHAQGFRPRPSLPTQVYRFDPKTESIRAVADGFGRPNGICFSPDESVVYITDTDQVQGDGSVDEGRASTIYAFDVTYYHDQPFLANRRLFAFAGSGIPNGIKCDMDGNVYSGCGDGVNVWSAGGLLLGKIVVAGGAANFCFGRRGEMFILNEHHVWRAQLSDAVKGALLRIEDALPS</sequence>
<feature type="region of interest" description="Disordered" evidence="1">
    <location>
        <begin position="1"/>
        <end position="25"/>
    </location>
</feature>
<dbReference type="Pfam" id="PF08450">
    <property type="entry name" value="SGL"/>
    <property type="match status" value="1"/>
</dbReference>
<proteinExistence type="predicted"/>